<keyword evidence="4" id="KW-0418">Kinase</keyword>
<dbReference type="GO" id="GO:0005524">
    <property type="term" value="F:ATP binding"/>
    <property type="evidence" value="ECO:0007669"/>
    <property type="project" value="UniProtKB-KW"/>
</dbReference>
<evidence type="ECO:0000256" key="7">
    <source>
        <dbReference type="SAM" id="Phobius"/>
    </source>
</evidence>
<feature type="transmembrane region" description="Helical" evidence="7">
    <location>
        <begin position="410"/>
        <end position="433"/>
    </location>
</feature>
<dbReference type="PROSITE" id="PS50011">
    <property type="entry name" value="PROTEIN_KINASE_DOM"/>
    <property type="match status" value="1"/>
</dbReference>
<dbReference type="EC" id="2.7.11.1" evidence="1"/>
<dbReference type="PROSITE" id="PS00108">
    <property type="entry name" value="PROTEIN_KINASE_ST"/>
    <property type="match status" value="1"/>
</dbReference>
<evidence type="ECO:0000256" key="1">
    <source>
        <dbReference type="ARBA" id="ARBA00012513"/>
    </source>
</evidence>
<feature type="region of interest" description="Disordered" evidence="6">
    <location>
        <begin position="449"/>
        <end position="513"/>
    </location>
</feature>
<dbReference type="InterPro" id="IPR011009">
    <property type="entry name" value="Kinase-like_dom_sf"/>
</dbReference>
<dbReference type="Gene3D" id="1.10.510.10">
    <property type="entry name" value="Transferase(Phosphotransferase) domain 1"/>
    <property type="match status" value="1"/>
</dbReference>
<dbReference type="SMART" id="SM00220">
    <property type="entry name" value="S_TKc"/>
    <property type="match status" value="1"/>
</dbReference>
<dbReference type="GO" id="GO:0004674">
    <property type="term" value="F:protein serine/threonine kinase activity"/>
    <property type="evidence" value="ECO:0007669"/>
    <property type="project" value="UniProtKB-EC"/>
</dbReference>
<evidence type="ECO:0000313" key="10">
    <source>
        <dbReference type="Proteomes" id="UP000321224"/>
    </source>
</evidence>
<evidence type="ECO:0000256" key="6">
    <source>
        <dbReference type="SAM" id="MobiDB-lite"/>
    </source>
</evidence>
<dbReference type="SUPFAM" id="SSF56112">
    <property type="entry name" value="Protein kinase-like (PK-like)"/>
    <property type="match status" value="1"/>
</dbReference>
<sequence length="687" mass="73410">MVVAVRSPPFHPDQLVPGSEVGPWRVVASLGSGGFGRVFQVERAGRHYSLKMALRPAGLHAAEEEDINGRLAHEVAALLACAPHPNLPALHAVDRWPEPPDGYLYFVTDYIDGETFHEWRWRVKPTAAHLLTVFTELVRVVADLHRRGVHHRDMKGDNVLIRREDERPILIDLGTVRLPGATTLTVGVAPAAPHLLPPECVAFLREGTWQQGANFDAGVPGDLYALGALLYEALTDGYAFDPKLPYDRLLPAIETVTPRAPHVVNPKVPRALGDIALRLLAKRPEDRYANTEALLQALWDVAKEKRQPAWKVSLDRPPEGADAEAPRVRMVPDASTSSRPGRSRESSEVAAVLPLNPEPRDAPVADANAPVTPPEPSGVPAVEAPAVPASAVPVAETPPPRAPRSRRRAAMGWGVAVLLGVGLVVFGVSRLAMPVAGAPAPAPPVPIEKGSHAVTSRSSNPSEMPLLEAVPSSPDAGAVHDTDAQDEVSAQVASSDAEGEAAHASPLKKRPSPGSALGKAAAVACLSAACASGPQVRDMPPRIQCPTEVLDSMAKLGFHPPKMIGNDLTLSMTPDVSVRPVPVPPDGEPITLYAIDEVRSAWSGRLPKGSRFYGTVYHGKTAIYGWFTEVEYPDGRRIPICANIVDSAAREAVGMEYDPSSTPGRPMMFPGVNLAISQVLGEMGHRR</sequence>
<evidence type="ECO:0000256" key="5">
    <source>
        <dbReference type="ARBA" id="ARBA00022840"/>
    </source>
</evidence>
<feature type="domain" description="Protein kinase" evidence="8">
    <location>
        <begin position="24"/>
        <end position="299"/>
    </location>
</feature>
<keyword evidence="7" id="KW-0472">Membrane</keyword>
<accession>A0A511HGH0</accession>
<evidence type="ECO:0000259" key="8">
    <source>
        <dbReference type="PROSITE" id="PS50011"/>
    </source>
</evidence>
<dbReference type="PANTHER" id="PTHR43671:SF13">
    <property type="entry name" value="SERINE_THREONINE-PROTEIN KINASE NEK2"/>
    <property type="match status" value="1"/>
</dbReference>
<dbReference type="Proteomes" id="UP000321224">
    <property type="component" value="Unassembled WGS sequence"/>
</dbReference>
<dbReference type="PANTHER" id="PTHR43671">
    <property type="entry name" value="SERINE/THREONINE-PROTEIN KINASE NEK"/>
    <property type="match status" value="1"/>
</dbReference>
<dbReference type="Pfam" id="PF00069">
    <property type="entry name" value="Pkinase"/>
    <property type="match status" value="1"/>
</dbReference>
<keyword evidence="3" id="KW-0547">Nucleotide-binding</keyword>
<evidence type="ECO:0000256" key="4">
    <source>
        <dbReference type="ARBA" id="ARBA00022777"/>
    </source>
</evidence>
<gene>
    <name evidence="9" type="ORF">MVI01_44570</name>
</gene>
<evidence type="ECO:0000256" key="3">
    <source>
        <dbReference type="ARBA" id="ARBA00022741"/>
    </source>
</evidence>
<dbReference type="CDD" id="cd14014">
    <property type="entry name" value="STKc_PknB_like"/>
    <property type="match status" value="1"/>
</dbReference>
<dbReference type="Gene3D" id="3.30.200.20">
    <property type="entry name" value="Phosphorylase Kinase, domain 1"/>
    <property type="match status" value="1"/>
</dbReference>
<feature type="compositionally biased region" description="Basic and acidic residues" evidence="6">
    <location>
        <begin position="310"/>
        <end position="327"/>
    </location>
</feature>
<feature type="compositionally biased region" description="Polar residues" evidence="6">
    <location>
        <begin position="453"/>
        <end position="462"/>
    </location>
</feature>
<keyword evidence="7" id="KW-0812">Transmembrane</keyword>
<protein>
    <recommendedName>
        <fullName evidence="1">non-specific serine/threonine protein kinase</fullName>
        <ecNumber evidence="1">2.7.11.1</ecNumber>
    </recommendedName>
</protein>
<evidence type="ECO:0000313" key="9">
    <source>
        <dbReference type="EMBL" id="GEL72673.1"/>
    </source>
</evidence>
<dbReference type="AlphaFoldDB" id="A0A511HGH0"/>
<keyword evidence="5" id="KW-0067">ATP-binding</keyword>
<name>A0A511HGH0_9BACT</name>
<keyword evidence="7" id="KW-1133">Transmembrane helix</keyword>
<keyword evidence="2" id="KW-0808">Transferase</keyword>
<comment type="caution">
    <text evidence="9">The sequence shown here is derived from an EMBL/GenBank/DDBJ whole genome shotgun (WGS) entry which is preliminary data.</text>
</comment>
<proteinExistence type="predicted"/>
<dbReference type="InterPro" id="IPR000719">
    <property type="entry name" value="Prot_kinase_dom"/>
</dbReference>
<dbReference type="InterPro" id="IPR050660">
    <property type="entry name" value="NEK_Ser/Thr_kinase"/>
</dbReference>
<reference evidence="9 10" key="1">
    <citation type="submission" date="2019-07" db="EMBL/GenBank/DDBJ databases">
        <title>Whole genome shotgun sequence of Myxococcus virescens NBRC 100334.</title>
        <authorList>
            <person name="Hosoyama A."/>
            <person name="Uohara A."/>
            <person name="Ohji S."/>
            <person name="Ichikawa N."/>
        </authorList>
    </citation>
    <scope>NUCLEOTIDE SEQUENCE [LARGE SCALE GENOMIC DNA]</scope>
    <source>
        <strain evidence="9 10">NBRC 100334</strain>
    </source>
</reference>
<evidence type="ECO:0000256" key="2">
    <source>
        <dbReference type="ARBA" id="ARBA00022679"/>
    </source>
</evidence>
<dbReference type="InterPro" id="IPR008271">
    <property type="entry name" value="Ser/Thr_kinase_AS"/>
</dbReference>
<feature type="region of interest" description="Disordered" evidence="6">
    <location>
        <begin position="310"/>
        <end position="382"/>
    </location>
</feature>
<organism evidence="9 10">
    <name type="scientific">Myxococcus virescens</name>
    <dbReference type="NCBI Taxonomy" id="83456"/>
    <lineage>
        <taxon>Bacteria</taxon>
        <taxon>Pseudomonadati</taxon>
        <taxon>Myxococcota</taxon>
        <taxon>Myxococcia</taxon>
        <taxon>Myxococcales</taxon>
        <taxon>Cystobacterineae</taxon>
        <taxon>Myxococcaceae</taxon>
        <taxon>Myxococcus</taxon>
    </lineage>
</organism>
<dbReference type="EMBL" id="BJVY01000027">
    <property type="protein sequence ID" value="GEL72673.1"/>
    <property type="molecule type" value="Genomic_DNA"/>
</dbReference>